<feature type="compositionally biased region" description="Low complexity" evidence="1">
    <location>
        <begin position="117"/>
        <end position="143"/>
    </location>
</feature>
<dbReference type="InterPro" id="IPR023214">
    <property type="entry name" value="HAD_sf"/>
</dbReference>
<comment type="caution">
    <text evidence="2">The sequence shown here is derived from an EMBL/GenBank/DDBJ whole genome shotgun (WGS) entry which is preliminary data.</text>
</comment>
<organism evidence="2 3">
    <name type="scientific">Pseudocercospora eumusae</name>
    <dbReference type="NCBI Taxonomy" id="321146"/>
    <lineage>
        <taxon>Eukaryota</taxon>
        <taxon>Fungi</taxon>
        <taxon>Dikarya</taxon>
        <taxon>Ascomycota</taxon>
        <taxon>Pezizomycotina</taxon>
        <taxon>Dothideomycetes</taxon>
        <taxon>Dothideomycetidae</taxon>
        <taxon>Mycosphaerellales</taxon>
        <taxon>Mycosphaerellaceae</taxon>
        <taxon>Pseudocercospora</taxon>
    </lineage>
</organism>
<accession>A0A139GVF8</accession>
<dbReference type="SUPFAM" id="SSF56784">
    <property type="entry name" value="HAD-like"/>
    <property type="match status" value="1"/>
</dbReference>
<dbReference type="PANTHER" id="PTHR46191:SF2">
    <property type="entry name" value="HALOACID DEHALOGENASE-LIKE HYDROLASE DOMAIN-CONTAINING PROTEIN 3"/>
    <property type="match status" value="1"/>
</dbReference>
<feature type="compositionally biased region" description="Low complexity" evidence="1">
    <location>
        <begin position="9"/>
        <end position="20"/>
    </location>
</feature>
<dbReference type="OrthoDB" id="3647163at2759"/>
<protein>
    <submittedName>
        <fullName evidence="2">Uncharacterized protein</fullName>
    </submittedName>
</protein>
<sequence>MVSPPVTLPRRSISRSPTTSAWSRASSRNRLNLQEELDALGQRLDDDYEEQEWLQSPPYSRGRRPLAPARRKRHPGKRTPQPTPNGPEKSEHSPPKSVSSGFESYRPQYEQPRLKAPSSPYRSPVRSTPRRSSAPSRSITPTRGHFEPPQSRSPTYSDTTYQNAFNKLNAMARPRSRSHSRVRSRSRPPKSPQSSFFAELLDYIPVFGTPSHKKNAALVFIAIFIFWVFGAFSPEPGPPVQDASVVWSLGDVAQDWFVPIPAQFYVDMGHAITVLAKGSHFVNQLEKDAALLDRQLATRKSESKVMEFTPPGLRAVLPQAYKDSRELLRFCSDFKNHSASIEHRIKQDLFLRAGSDLRALKWDLTRFYVSSQQAKTWYGRWSEEGWRKAGLGLPDAAELRQNFFDGIYDFLQLQSSVVHKLWWDSTEFEADAGNLWQAYKLHFSKSVEEVEKAAHGACLRDYELRSPKGQDEDVSNSQDQQHDCDTVNPHGFIRDADLLNHEATLFNLMFDIKNIQLSLEKWDKTIKRILIDYRNEMGRQLTGPDIEARWRAWVYSREEQELERKRKNGELPDEETPGAETTTTITWPYITTQPLPTGMVHTLLHRFRCDEGYTLFGDVRPLITKLRRGEELQHPKTKTKVVIGVITNSDDRVPEVLSSLGFRVSPVRYGSSWGVAKGEEGYDFDFAVMSYDVGYEKPDVRIFRAAEEVLGWLVEEGGTRQWRKVYVGDEFDKDVTGALEAGWNAVLIDRETPGERKDLSCWLRQS</sequence>
<dbReference type="AlphaFoldDB" id="A0A139GVF8"/>
<dbReference type="EMBL" id="LFZN01000319">
    <property type="protein sequence ID" value="KXS94161.1"/>
    <property type="molecule type" value="Genomic_DNA"/>
</dbReference>
<dbReference type="STRING" id="321146.A0A139GVF8"/>
<dbReference type="Gene3D" id="3.40.50.1000">
    <property type="entry name" value="HAD superfamily/HAD-like"/>
    <property type="match status" value="1"/>
</dbReference>
<dbReference type="PANTHER" id="PTHR46191">
    <property type="match status" value="1"/>
</dbReference>
<dbReference type="GO" id="GO:0005634">
    <property type="term" value="C:nucleus"/>
    <property type="evidence" value="ECO:0007669"/>
    <property type="project" value="TreeGrafter"/>
</dbReference>
<dbReference type="InterPro" id="IPR036412">
    <property type="entry name" value="HAD-like_sf"/>
</dbReference>
<feature type="compositionally biased region" description="Basic residues" evidence="1">
    <location>
        <begin position="61"/>
        <end position="77"/>
    </location>
</feature>
<feature type="region of interest" description="Disordered" evidence="1">
    <location>
        <begin position="48"/>
        <end position="193"/>
    </location>
</feature>
<feature type="region of interest" description="Disordered" evidence="1">
    <location>
        <begin position="1"/>
        <end position="28"/>
    </location>
</feature>
<name>A0A139GVF8_9PEZI</name>
<gene>
    <name evidence="2" type="ORF">AC578_7672</name>
</gene>
<reference evidence="2 3" key="1">
    <citation type="submission" date="2015-07" db="EMBL/GenBank/DDBJ databases">
        <title>Comparative genomics of the Sigatoka disease complex on banana suggests a link between parallel evolutionary changes in Pseudocercospora fijiensis and Pseudocercospora eumusae and increased virulence on the banana host.</title>
        <authorList>
            <person name="Chang T.-C."/>
            <person name="Salvucci A."/>
            <person name="Crous P.W."/>
            <person name="Stergiopoulos I."/>
        </authorList>
    </citation>
    <scope>NUCLEOTIDE SEQUENCE [LARGE SCALE GENOMIC DNA]</scope>
    <source>
        <strain evidence="2 3">CBS 114824</strain>
    </source>
</reference>
<feature type="compositionally biased region" description="Basic residues" evidence="1">
    <location>
        <begin position="174"/>
        <end position="188"/>
    </location>
</feature>
<evidence type="ECO:0000256" key="1">
    <source>
        <dbReference type="SAM" id="MobiDB-lite"/>
    </source>
</evidence>
<keyword evidence="3" id="KW-1185">Reference proteome</keyword>
<dbReference type="Proteomes" id="UP000070133">
    <property type="component" value="Unassembled WGS sequence"/>
</dbReference>
<proteinExistence type="predicted"/>
<evidence type="ECO:0000313" key="3">
    <source>
        <dbReference type="Proteomes" id="UP000070133"/>
    </source>
</evidence>
<dbReference type="InterPro" id="IPR051828">
    <property type="entry name" value="HAD-like_hydrolase_domain"/>
</dbReference>
<evidence type="ECO:0000313" key="2">
    <source>
        <dbReference type="EMBL" id="KXS94161.1"/>
    </source>
</evidence>
<feature type="compositionally biased region" description="Polar residues" evidence="1">
    <location>
        <begin position="150"/>
        <end position="166"/>
    </location>
</feature>